<dbReference type="PROSITE" id="PS51369">
    <property type="entry name" value="TCP"/>
    <property type="match status" value="1"/>
</dbReference>
<dbReference type="InterPro" id="IPR017887">
    <property type="entry name" value="TF_TCP_subgr"/>
</dbReference>
<name>F1DIE1_9LAMI</name>
<sequence>FFDLQEMLGVDKPSKTLEWLLTKSKAAIKELVVHKSGNCNFSNIYSPSDECEEVEYYSTLGEDLSKGKKGKDVALGLAKESRAKA</sequence>
<dbReference type="AlphaFoldDB" id="F1DIE1"/>
<accession>F1DIE1</accession>
<evidence type="ECO:0000259" key="1">
    <source>
        <dbReference type="PROSITE" id="PS51369"/>
    </source>
</evidence>
<reference evidence="2" key="1">
    <citation type="journal article" date="2011" name="Proc. Natl. Acad. Sci. U.S.A.">
        <title>Gradual disintegration of the floral symmetry gene network is implicated in the evolution of a wind-pollination syndrome.</title>
        <authorList>
            <person name="Preston J.C."/>
            <person name="Martinez C.C."/>
            <person name="Hileman L.C."/>
        </authorList>
    </citation>
    <scope>NUCLEOTIDE SEQUENCE</scope>
</reference>
<feature type="domain" description="TCP" evidence="1">
    <location>
        <begin position="1"/>
        <end position="31"/>
    </location>
</feature>
<evidence type="ECO:0000313" key="2">
    <source>
        <dbReference type="EMBL" id="ADX59547.1"/>
    </source>
</evidence>
<dbReference type="Pfam" id="PF03634">
    <property type="entry name" value="TCP"/>
    <property type="match status" value="1"/>
</dbReference>
<proteinExistence type="predicted"/>
<protein>
    <submittedName>
        <fullName evidence="2">CYCLOIDEA 1</fullName>
    </submittedName>
</protein>
<organism evidence="2">
    <name type="scientific">Aragoa abietina</name>
    <dbReference type="NCBI Taxonomy" id="193561"/>
    <lineage>
        <taxon>Eukaryota</taxon>
        <taxon>Viridiplantae</taxon>
        <taxon>Streptophyta</taxon>
        <taxon>Embryophyta</taxon>
        <taxon>Tracheophyta</taxon>
        <taxon>Spermatophyta</taxon>
        <taxon>Magnoliopsida</taxon>
        <taxon>eudicotyledons</taxon>
        <taxon>Gunneridae</taxon>
        <taxon>Pentapetalae</taxon>
        <taxon>asterids</taxon>
        <taxon>lamiids</taxon>
        <taxon>Lamiales</taxon>
        <taxon>Plantaginaceae</taxon>
        <taxon>Digitalideae</taxon>
        <taxon>Aragoa</taxon>
    </lineage>
</organism>
<dbReference type="EMBL" id="HQ853656">
    <property type="protein sequence ID" value="ADX59547.1"/>
    <property type="molecule type" value="Genomic_DNA"/>
</dbReference>
<feature type="non-terminal residue" evidence="2">
    <location>
        <position position="85"/>
    </location>
</feature>
<gene>
    <name evidence="2" type="primary">CYC1</name>
</gene>
<feature type="non-terminal residue" evidence="2">
    <location>
        <position position="1"/>
    </location>
</feature>